<evidence type="ECO:0000256" key="1">
    <source>
        <dbReference type="ARBA" id="ARBA00022723"/>
    </source>
</evidence>
<protein>
    <recommendedName>
        <fullName evidence="10">Helicase ATP-binding domain-containing protein</fullName>
    </recommendedName>
</protein>
<comment type="caution">
    <text evidence="11">The sequence shown here is derived from an EMBL/GenBank/DDBJ whole genome shotgun (WGS) entry which is preliminary data.</text>
</comment>
<dbReference type="Gene3D" id="1.10.30.20">
    <property type="entry name" value="Bacterial XPD DNA helicase, FeS cluster domain"/>
    <property type="match status" value="1"/>
</dbReference>
<name>A0A9K3CQX2_9EUKA</name>
<dbReference type="GO" id="GO:0005634">
    <property type="term" value="C:nucleus"/>
    <property type="evidence" value="ECO:0007669"/>
    <property type="project" value="TreeGrafter"/>
</dbReference>
<dbReference type="GO" id="GO:0046872">
    <property type="term" value="F:metal ion binding"/>
    <property type="evidence" value="ECO:0007669"/>
    <property type="project" value="UniProtKB-KW"/>
</dbReference>
<dbReference type="OrthoDB" id="19182at2759"/>
<dbReference type="SMART" id="SM00488">
    <property type="entry name" value="DEXDc2"/>
    <property type="match status" value="1"/>
</dbReference>
<evidence type="ECO:0000256" key="3">
    <source>
        <dbReference type="ARBA" id="ARBA00022801"/>
    </source>
</evidence>
<keyword evidence="1" id="KW-0479">Metal-binding</keyword>
<dbReference type="InterPro" id="IPR014013">
    <property type="entry name" value="Helic_SF1/SF2_ATP-bd_DinG/Rad3"/>
</dbReference>
<dbReference type="PROSITE" id="PS51193">
    <property type="entry name" value="HELICASE_ATP_BIND_2"/>
    <property type="match status" value="1"/>
</dbReference>
<dbReference type="InterPro" id="IPR006554">
    <property type="entry name" value="Helicase-like_DEXD_c2"/>
</dbReference>
<feature type="compositionally biased region" description="Gly residues" evidence="9">
    <location>
        <begin position="944"/>
        <end position="957"/>
    </location>
</feature>
<dbReference type="InterPro" id="IPR006555">
    <property type="entry name" value="ATP-dep_Helicase_C"/>
</dbReference>
<feature type="compositionally biased region" description="Polar residues" evidence="9">
    <location>
        <begin position="970"/>
        <end position="979"/>
    </location>
</feature>
<dbReference type="GO" id="GO:0003677">
    <property type="term" value="F:DNA binding"/>
    <property type="evidence" value="ECO:0007669"/>
    <property type="project" value="InterPro"/>
</dbReference>
<keyword evidence="3" id="KW-0378">Hydrolase</keyword>
<evidence type="ECO:0000256" key="2">
    <source>
        <dbReference type="ARBA" id="ARBA00022741"/>
    </source>
</evidence>
<keyword evidence="8" id="KW-0413">Isomerase</keyword>
<evidence type="ECO:0000256" key="5">
    <source>
        <dbReference type="ARBA" id="ARBA00022840"/>
    </source>
</evidence>
<evidence type="ECO:0000313" key="12">
    <source>
        <dbReference type="Proteomes" id="UP000265618"/>
    </source>
</evidence>
<feature type="region of interest" description="Disordered" evidence="9">
    <location>
        <begin position="112"/>
        <end position="135"/>
    </location>
</feature>
<dbReference type="GO" id="GO:0003678">
    <property type="term" value="F:DNA helicase activity"/>
    <property type="evidence" value="ECO:0007669"/>
    <property type="project" value="InterPro"/>
</dbReference>
<evidence type="ECO:0000256" key="8">
    <source>
        <dbReference type="ARBA" id="ARBA00023235"/>
    </source>
</evidence>
<dbReference type="GO" id="GO:0051536">
    <property type="term" value="F:iron-sulfur cluster binding"/>
    <property type="evidence" value="ECO:0007669"/>
    <property type="project" value="UniProtKB-KW"/>
</dbReference>
<dbReference type="Proteomes" id="UP000265618">
    <property type="component" value="Unassembled WGS sequence"/>
</dbReference>
<keyword evidence="5" id="KW-0067">ATP-binding</keyword>
<dbReference type="Gene3D" id="3.40.50.300">
    <property type="entry name" value="P-loop containing nucleotide triphosphate hydrolases"/>
    <property type="match status" value="3"/>
</dbReference>
<evidence type="ECO:0000256" key="4">
    <source>
        <dbReference type="ARBA" id="ARBA00022806"/>
    </source>
</evidence>
<gene>
    <name evidence="11" type="ORF">KIPB_002610</name>
</gene>
<evidence type="ECO:0000259" key="10">
    <source>
        <dbReference type="PROSITE" id="PS51193"/>
    </source>
</evidence>
<organism evidence="11 12">
    <name type="scientific">Kipferlia bialata</name>
    <dbReference type="NCBI Taxonomy" id="797122"/>
    <lineage>
        <taxon>Eukaryota</taxon>
        <taxon>Metamonada</taxon>
        <taxon>Carpediemonas-like organisms</taxon>
        <taxon>Kipferlia</taxon>
    </lineage>
</organism>
<accession>A0A9K3CQX2</accession>
<dbReference type="InterPro" id="IPR045028">
    <property type="entry name" value="DinG/Rad3-like"/>
</dbReference>
<feature type="domain" description="Helicase ATP-binding" evidence="10">
    <location>
        <begin position="142"/>
        <end position="491"/>
    </location>
</feature>
<proteinExistence type="predicted"/>
<feature type="region of interest" description="Disordered" evidence="9">
    <location>
        <begin position="931"/>
        <end position="1011"/>
    </location>
</feature>
<dbReference type="CDD" id="cd18788">
    <property type="entry name" value="SF2_C_XPD"/>
    <property type="match status" value="1"/>
</dbReference>
<dbReference type="Pfam" id="PF13307">
    <property type="entry name" value="Helicase_C_2"/>
    <property type="match status" value="1"/>
</dbReference>
<reference evidence="11 12" key="1">
    <citation type="journal article" date="2018" name="PLoS ONE">
        <title>The draft genome of Kipferlia bialata reveals reductive genome evolution in fornicate parasites.</title>
        <authorList>
            <person name="Tanifuji G."/>
            <person name="Takabayashi S."/>
            <person name="Kume K."/>
            <person name="Takagi M."/>
            <person name="Nakayama T."/>
            <person name="Kamikawa R."/>
            <person name="Inagaki Y."/>
            <person name="Hashimoto T."/>
        </authorList>
    </citation>
    <scope>NUCLEOTIDE SEQUENCE [LARGE SCALE GENOMIC DNA]</scope>
    <source>
        <strain evidence="11">NY0173</strain>
    </source>
</reference>
<dbReference type="GO" id="GO:0005524">
    <property type="term" value="F:ATP binding"/>
    <property type="evidence" value="ECO:0007669"/>
    <property type="project" value="UniProtKB-KW"/>
</dbReference>
<dbReference type="PANTHER" id="PTHR11472:SF47">
    <property type="entry name" value="FANCONI ANEMIA GROUP J PROTEIN"/>
    <property type="match status" value="1"/>
</dbReference>
<evidence type="ECO:0000256" key="6">
    <source>
        <dbReference type="ARBA" id="ARBA00023004"/>
    </source>
</evidence>
<keyword evidence="12" id="KW-1185">Reference proteome</keyword>
<dbReference type="GO" id="GO:0016818">
    <property type="term" value="F:hydrolase activity, acting on acid anhydrides, in phosphorus-containing anhydrides"/>
    <property type="evidence" value="ECO:0007669"/>
    <property type="project" value="InterPro"/>
</dbReference>
<dbReference type="SMART" id="SM00491">
    <property type="entry name" value="HELICc2"/>
    <property type="match status" value="1"/>
</dbReference>
<dbReference type="InterPro" id="IPR027417">
    <property type="entry name" value="P-loop_NTPase"/>
</dbReference>
<dbReference type="GO" id="GO:1990918">
    <property type="term" value="P:double-strand break repair involved in meiotic recombination"/>
    <property type="evidence" value="ECO:0007669"/>
    <property type="project" value="TreeGrafter"/>
</dbReference>
<evidence type="ECO:0000256" key="9">
    <source>
        <dbReference type="SAM" id="MobiDB-lite"/>
    </source>
</evidence>
<keyword evidence="4" id="KW-0347">Helicase</keyword>
<dbReference type="PANTHER" id="PTHR11472">
    <property type="entry name" value="DNA REPAIR DEAD HELICASE RAD3/XP-D SUBFAMILY MEMBER"/>
    <property type="match status" value="1"/>
</dbReference>
<dbReference type="GO" id="GO:0006289">
    <property type="term" value="P:nucleotide-excision repair"/>
    <property type="evidence" value="ECO:0007669"/>
    <property type="project" value="TreeGrafter"/>
</dbReference>
<evidence type="ECO:0000256" key="7">
    <source>
        <dbReference type="ARBA" id="ARBA00023014"/>
    </source>
</evidence>
<dbReference type="AlphaFoldDB" id="A0A9K3CQX2"/>
<sequence>MAGFNTSGLTRKGAKKPGQRRVVAAGGSASNDRPLQRFGTGIGSVSRPAVAKATGGKRPRSAGSGGGGNVAAAIAALGGLDGPATYGGIHSKSQAKALPRPQGTSVDLLDVEPLPALDGSDPSAEGARGDREAQPAHELTVEHTPVSFPFAPYPIQLDYMGKLISAFKRNELAMLESPTGTGKTLCLLSAANGYRQTFGEALTYLRGVEHLKTVTRQKHFASLMREGGAKQALVKFMMSDKRLMTAVQQGIRGAVMRYDSANRQLEGQNATTHEMHPPVVWYLSRTHKQLENVAVTLQELSKQQMVTNPVVILASRKHVCLSQGCRTKNRAGLSWRVACRQVCEENRCPYNRMGTNYDGIAAQYSKYISTRVRKGQGTHTQAEFVKYANDQKVCPYYLARAVLQTRPSFVLAPFNYLMSPQIRLDADDTLHRSIVLVDEGHNIAGVCKDAMTVEVHMGQLHMCVVELHELSEGIDAQNEANEVKEQHRAALFPEKVGQGKSALNASADTLPEEEPLTVDQVDMVRKMVQALLVVIEPLVGKDIPMPGPDFHTQYVGQIPAQSFMLGVGYLDKAAQDVIKTKKSGQCACDSVADFFRGMLAVTGGWDDMGVMVERQQSTSMRRSADSNDDILKLWCYEPKRGFTRLLEKTPGTVAITSGTLAPIELSAAEFGCKFPQMLSNPHVIKKEQLFACRMPQINGTPLNSSFKSRSDPNYLRAVGALLTTVAQAVPEGVLVFFPSFGLLRSICDSLETNGAMDQIKRVKKVYIDTRSGKEENTALPDYMAHAKDGAMLMSVCRASSSEGVDFRDEACRGVVILGVPFPNARAPIVSASRRYLDNRHLADKRKGVRSLSGAEWYTLEAYRAVNQALGRVIRHKDDYGCCILADERFGGTMPNIAQWIRETVRPVEPASLGMQLTRFFAEQSGGVHSSTAFTGVGATRRQGPGLGMSGMTSGRGGMDSNPKRRPQGGRASSTRSGTKPQGPMDLLLGGVLNAAPGLSDRPSRNRNPSSYETEAELFEEIRRVLPKQRWKLFKLHMMNLGKADETGDMDQFKGCSKLLAMQVFVHPSARPLADRFAHFKLRHQKAAHTIFLQSLR</sequence>
<dbReference type="Gene3D" id="1.10.275.40">
    <property type="match status" value="1"/>
</dbReference>
<dbReference type="EMBL" id="BDIP01000446">
    <property type="protein sequence ID" value="GIQ81624.1"/>
    <property type="molecule type" value="Genomic_DNA"/>
</dbReference>
<dbReference type="Pfam" id="PF06733">
    <property type="entry name" value="DEAD_2"/>
    <property type="match status" value="1"/>
</dbReference>
<dbReference type="SUPFAM" id="SSF52540">
    <property type="entry name" value="P-loop containing nucleoside triphosphate hydrolases"/>
    <property type="match status" value="1"/>
</dbReference>
<keyword evidence="2" id="KW-0547">Nucleotide-binding</keyword>
<dbReference type="InterPro" id="IPR042493">
    <property type="entry name" value="XPD_DNA_FeS"/>
</dbReference>
<evidence type="ECO:0000313" key="11">
    <source>
        <dbReference type="EMBL" id="GIQ81624.1"/>
    </source>
</evidence>
<keyword evidence="7" id="KW-0411">Iron-sulfur</keyword>
<feature type="region of interest" description="Disordered" evidence="9">
    <location>
        <begin position="1"/>
        <end position="68"/>
    </location>
</feature>
<keyword evidence="6" id="KW-0408">Iron</keyword>
<dbReference type="InterPro" id="IPR010614">
    <property type="entry name" value="RAD3-like_helicase_DEAD"/>
</dbReference>